<dbReference type="SUPFAM" id="SSF52172">
    <property type="entry name" value="CheY-like"/>
    <property type="match status" value="1"/>
</dbReference>
<organism evidence="3 4">
    <name type="scientific">Streptomyces qinglanensis</name>
    <dbReference type="NCBI Taxonomy" id="943816"/>
    <lineage>
        <taxon>Bacteria</taxon>
        <taxon>Bacillati</taxon>
        <taxon>Actinomycetota</taxon>
        <taxon>Actinomycetes</taxon>
        <taxon>Kitasatosporales</taxon>
        <taxon>Streptomycetaceae</taxon>
        <taxon>Streptomyces</taxon>
    </lineage>
</organism>
<accession>A0A1E7KD33</accession>
<dbReference type="Pfam" id="PF03861">
    <property type="entry name" value="ANTAR"/>
    <property type="match status" value="1"/>
</dbReference>
<dbReference type="PROSITE" id="PS50921">
    <property type="entry name" value="ANTAR"/>
    <property type="match status" value="1"/>
</dbReference>
<evidence type="ECO:0000313" key="4">
    <source>
        <dbReference type="Proteomes" id="UP000175829"/>
    </source>
</evidence>
<feature type="domain" description="ANTAR" evidence="2">
    <location>
        <begin position="73"/>
        <end position="134"/>
    </location>
</feature>
<evidence type="ECO:0000256" key="1">
    <source>
        <dbReference type="SAM" id="MobiDB-lite"/>
    </source>
</evidence>
<reference evidence="3 4" key="1">
    <citation type="journal article" date="2016" name="Front. Microbiol.">
        <title>Comparative Genomics Analysis of Streptomyces Species Reveals Their Adaptation to the Marine Environment and Their Diversity at the Genomic Level.</title>
        <authorList>
            <person name="Tian X."/>
            <person name="Zhang Z."/>
            <person name="Yang T."/>
            <person name="Chen M."/>
            <person name="Li J."/>
            <person name="Chen F."/>
            <person name="Yang J."/>
            <person name="Li W."/>
            <person name="Zhang B."/>
            <person name="Zhang Z."/>
            <person name="Wu J."/>
            <person name="Zhang C."/>
            <person name="Long L."/>
            <person name="Xiao J."/>
        </authorList>
    </citation>
    <scope>NUCLEOTIDE SEQUENCE [LARGE SCALE GENOMIC DNA]</scope>
    <source>
        <strain evidence="3 4">SCSIO M10379</strain>
    </source>
</reference>
<feature type="region of interest" description="Disordered" evidence="1">
    <location>
        <begin position="1"/>
        <end position="66"/>
    </location>
</feature>
<dbReference type="SMART" id="SM01012">
    <property type="entry name" value="ANTAR"/>
    <property type="match status" value="1"/>
</dbReference>
<dbReference type="GO" id="GO:0003723">
    <property type="term" value="F:RNA binding"/>
    <property type="evidence" value="ECO:0007669"/>
    <property type="project" value="InterPro"/>
</dbReference>
<gene>
    <name evidence="3" type="ORF">AN217_00580</name>
</gene>
<name>A0A1E7KD33_9ACTN</name>
<sequence length="179" mass="18554">MSAATGSARTTALAGRPRPRTVPPGEATTPAAPPARRTGPEPAAADATAPEGPAVPGEAPLSARERDELTARIDALDTEVGQLREALASRPVIDQARGMVMALAPCDAETAWQVLVRVSQHSNVKLRSVAAALVSGAEGTAVPKPVRKHLATALREVRTPPGRRGGSGPPDRREPRAPR</sequence>
<dbReference type="InterPro" id="IPR036388">
    <property type="entry name" value="WH-like_DNA-bd_sf"/>
</dbReference>
<feature type="compositionally biased region" description="Low complexity" evidence="1">
    <location>
        <begin position="23"/>
        <end position="60"/>
    </location>
</feature>
<feature type="compositionally biased region" description="Basic and acidic residues" evidence="1">
    <location>
        <begin position="170"/>
        <end position="179"/>
    </location>
</feature>
<evidence type="ECO:0000313" key="3">
    <source>
        <dbReference type="EMBL" id="OEV01836.1"/>
    </source>
</evidence>
<dbReference type="PATRIC" id="fig|943816.4.peg.5191"/>
<dbReference type="Proteomes" id="UP000175829">
    <property type="component" value="Unassembled WGS sequence"/>
</dbReference>
<proteinExistence type="predicted"/>
<evidence type="ECO:0000259" key="2">
    <source>
        <dbReference type="PROSITE" id="PS50921"/>
    </source>
</evidence>
<protein>
    <recommendedName>
        <fullName evidence="2">ANTAR domain-containing protein</fullName>
    </recommendedName>
</protein>
<dbReference type="InterPro" id="IPR011006">
    <property type="entry name" value="CheY-like_superfamily"/>
</dbReference>
<comment type="caution">
    <text evidence="3">The sequence shown here is derived from an EMBL/GenBank/DDBJ whole genome shotgun (WGS) entry which is preliminary data.</text>
</comment>
<feature type="compositionally biased region" description="Polar residues" evidence="1">
    <location>
        <begin position="1"/>
        <end position="10"/>
    </location>
</feature>
<dbReference type="AlphaFoldDB" id="A0A1E7KD33"/>
<dbReference type="EMBL" id="LJGV01000021">
    <property type="protein sequence ID" value="OEV01836.1"/>
    <property type="molecule type" value="Genomic_DNA"/>
</dbReference>
<dbReference type="Gene3D" id="1.10.10.10">
    <property type="entry name" value="Winged helix-like DNA-binding domain superfamily/Winged helix DNA-binding domain"/>
    <property type="match status" value="1"/>
</dbReference>
<feature type="region of interest" description="Disordered" evidence="1">
    <location>
        <begin position="153"/>
        <end position="179"/>
    </location>
</feature>
<dbReference type="InterPro" id="IPR005561">
    <property type="entry name" value="ANTAR"/>
</dbReference>
<dbReference type="RefSeq" id="WP_069990423.1">
    <property type="nucleotide sequence ID" value="NZ_LJGV01000021.1"/>
</dbReference>